<proteinExistence type="predicted"/>
<dbReference type="AlphaFoldDB" id="A0A3N4JQY0"/>
<keyword evidence="2" id="KW-1185">Reference proteome</keyword>
<protein>
    <submittedName>
        <fullName evidence="1">Uncharacterized protein</fullName>
    </submittedName>
</protein>
<sequence>MLQITHAVQPQGKLAHRSGVTAVNRAKSGDVQSLFTPHEIAPSRAIFPLKATFSQ</sequence>
<reference evidence="1 2" key="1">
    <citation type="journal article" date="2018" name="Nat. Ecol. Evol.">
        <title>Pezizomycetes genomes reveal the molecular basis of ectomycorrhizal truffle lifestyle.</title>
        <authorList>
            <person name="Murat C."/>
            <person name="Payen T."/>
            <person name="Noel B."/>
            <person name="Kuo A."/>
            <person name="Morin E."/>
            <person name="Chen J."/>
            <person name="Kohler A."/>
            <person name="Krizsan K."/>
            <person name="Balestrini R."/>
            <person name="Da Silva C."/>
            <person name="Montanini B."/>
            <person name="Hainaut M."/>
            <person name="Levati E."/>
            <person name="Barry K.W."/>
            <person name="Belfiori B."/>
            <person name="Cichocki N."/>
            <person name="Clum A."/>
            <person name="Dockter R.B."/>
            <person name="Fauchery L."/>
            <person name="Guy J."/>
            <person name="Iotti M."/>
            <person name="Le Tacon F."/>
            <person name="Lindquist E.A."/>
            <person name="Lipzen A."/>
            <person name="Malagnac F."/>
            <person name="Mello A."/>
            <person name="Molinier V."/>
            <person name="Miyauchi S."/>
            <person name="Poulain J."/>
            <person name="Riccioni C."/>
            <person name="Rubini A."/>
            <person name="Sitrit Y."/>
            <person name="Splivallo R."/>
            <person name="Traeger S."/>
            <person name="Wang M."/>
            <person name="Zifcakova L."/>
            <person name="Wipf D."/>
            <person name="Zambonelli A."/>
            <person name="Paolocci F."/>
            <person name="Nowrousian M."/>
            <person name="Ottonello S."/>
            <person name="Baldrian P."/>
            <person name="Spatafora J.W."/>
            <person name="Henrissat B."/>
            <person name="Nagy L.G."/>
            <person name="Aury J.M."/>
            <person name="Wincker P."/>
            <person name="Grigoriev I.V."/>
            <person name="Bonfante P."/>
            <person name="Martin F.M."/>
        </authorList>
    </citation>
    <scope>NUCLEOTIDE SEQUENCE [LARGE SCALE GENOMIC DNA]</scope>
    <source>
        <strain evidence="1 2">120613-1</strain>
    </source>
</reference>
<accession>A0A3N4JQY0</accession>
<organism evidence="1 2">
    <name type="scientific">Choiromyces venosus 120613-1</name>
    <dbReference type="NCBI Taxonomy" id="1336337"/>
    <lineage>
        <taxon>Eukaryota</taxon>
        <taxon>Fungi</taxon>
        <taxon>Dikarya</taxon>
        <taxon>Ascomycota</taxon>
        <taxon>Pezizomycotina</taxon>
        <taxon>Pezizomycetes</taxon>
        <taxon>Pezizales</taxon>
        <taxon>Tuberaceae</taxon>
        <taxon>Choiromyces</taxon>
    </lineage>
</organism>
<evidence type="ECO:0000313" key="1">
    <source>
        <dbReference type="EMBL" id="RPB00720.1"/>
    </source>
</evidence>
<name>A0A3N4JQY0_9PEZI</name>
<dbReference type="Proteomes" id="UP000276215">
    <property type="component" value="Unassembled WGS sequence"/>
</dbReference>
<gene>
    <name evidence="1" type="ORF">L873DRAFT_1804830</name>
</gene>
<evidence type="ECO:0000313" key="2">
    <source>
        <dbReference type="Proteomes" id="UP000276215"/>
    </source>
</evidence>
<dbReference type="EMBL" id="ML120378">
    <property type="protein sequence ID" value="RPB00720.1"/>
    <property type="molecule type" value="Genomic_DNA"/>
</dbReference>